<dbReference type="Proteomes" id="UP000199021">
    <property type="component" value="Unassembled WGS sequence"/>
</dbReference>
<protein>
    <submittedName>
        <fullName evidence="1">Uncharacterized protein</fullName>
    </submittedName>
</protein>
<keyword evidence="2" id="KW-1185">Reference proteome</keyword>
<reference evidence="2" key="1">
    <citation type="submission" date="2016-10" db="EMBL/GenBank/DDBJ databases">
        <authorList>
            <person name="Varghese N."/>
            <person name="Submissions S."/>
        </authorList>
    </citation>
    <scope>NUCLEOTIDE SEQUENCE [LARGE SCALE GENOMIC DNA]</scope>
    <source>
        <strain evidence="2">DSM 24740</strain>
    </source>
</reference>
<dbReference type="AlphaFoldDB" id="A0A1H9KE64"/>
<evidence type="ECO:0000313" key="2">
    <source>
        <dbReference type="Proteomes" id="UP000199021"/>
    </source>
</evidence>
<dbReference type="InParanoid" id="A0A1H9KE64"/>
<dbReference type="EMBL" id="FOFB01000020">
    <property type="protein sequence ID" value="SEQ97369.1"/>
    <property type="molecule type" value="Genomic_DNA"/>
</dbReference>
<proteinExistence type="predicted"/>
<name>A0A1H9KE64_9BACT</name>
<gene>
    <name evidence="1" type="ORF">SAMN05444359_12067</name>
</gene>
<accession>A0A1H9KE64</accession>
<sequence>MGFVLESPIRATGKPDLQAGRKFIIGHESKQENLFTQYR</sequence>
<evidence type="ECO:0000313" key="1">
    <source>
        <dbReference type="EMBL" id="SEQ97369.1"/>
    </source>
</evidence>
<organism evidence="1 2">
    <name type="scientific">Neolewinella agarilytica</name>
    <dbReference type="NCBI Taxonomy" id="478744"/>
    <lineage>
        <taxon>Bacteria</taxon>
        <taxon>Pseudomonadati</taxon>
        <taxon>Bacteroidota</taxon>
        <taxon>Saprospiria</taxon>
        <taxon>Saprospirales</taxon>
        <taxon>Lewinellaceae</taxon>
        <taxon>Neolewinella</taxon>
    </lineage>
</organism>